<feature type="non-terminal residue" evidence="5">
    <location>
        <position position="432"/>
    </location>
</feature>
<dbReference type="AlphaFoldDB" id="A0A382JZE5"/>
<dbReference type="PANTHER" id="PTHR33546:SF1">
    <property type="entry name" value="LARGE, MULTIFUNCTIONAL SECRETED PROTEIN"/>
    <property type="match status" value="1"/>
</dbReference>
<keyword evidence="2" id="KW-0479">Metal-binding</keyword>
<dbReference type="NCBIfam" id="TIGR02603">
    <property type="entry name" value="CxxCH_TIGR02603"/>
    <property type="match status" value="1"/>
</dbReference>
<dbReference type="InterPro" id="IPR009056">
    <property type="entry name" value="Cyt_c-like_dom"/>
</dbReference>
<dbReference type="SUPFAM" id="SSF46626">
    <property type="entry name" value="Cytochrome c"/>
    <property type="match status" value="1"/>
</dbReference>
<dbReference type="Pfam" id="PF13646">
    <property type="entry name" value="HEAT_2"/>
    <property type="match status" value="1"/>
</dbReference>
<feature type="domain" description="Cytochrome c" evidence="4">
    <location>
        <begin position="244"/>
        <end position="380"/>
    </location>
</feature>
<name>A0A382JZE5_9ZZZZ</name>
<dbReference type="PANTHER" id="PTHR33546">
    <property type="entry name" value="LARGE, MULTIFUNCTIONAL SECRETED PROTEIN-RELATED"/>
    <property type="match status" value="1"/>
</dbReference>
<dbReference type="GO" id="GO:0046872">
    <property type="term" value="F:metal ion binding"/>
    <property type="evidence" value="ECO:0007669"/>
    <property type="project" value="UniProtKB-KW"/>
</dbReference>
<dbReference type="SUPFAM" id="SSF48371">
    <property type="entry name" value="ARM repeat"/>
    <property type="match status" value="1"/>
</dbReference>
<reference evidence="5" key="1">
    <citation type="submission" date="2018-05" db="EMBL/GenBank/DDBJ databases">
        <authorList>
            <person name="Lanie J.A."/>
            <person name="Ng W.-L."/>
            <person name="Kazmierczak K.M."/>
            <person name="Andrzejewski T.M."/>
            <person name="Davidsen T.M."/>
            <person name="Wayne K.J."/>
            <person name="Tettelin H."/>
            <person name="Glass J.I."/>
            <person name="Rusch D."/>
            <person name="Podicherti R."/>
            <person name="Tsui H.-C.T."/>
            <person name="Winkler M.E."/>
        </authorList>
    </citation>
    <scope>NUCLEOTIDE SEQUENCE</scope>
</reference>
<proteinExistence type="predicted"/>
<dbReference type="GO" id="GO:0009055">
    <property type="term" value="F:electron transfer activity"/>
    <property type="evidence" value="ECO:0007669"/>
    <property type="project" value="InterPro"/>
</dbReference>
<dbReference type="InterPro" id="IPR036909">
    <property type="entry name" value="Cyt_c-like_dom_sf"/>
</dbReference>
<organism evidence="5">
    <name type="scientific">marine metagenome</name>
    <dbReference type="NCBI Taxonomy" id="408172"/>
    <lineage>
        <taxon>unclassified sequences</taxon>
        <taxon>metagenomes</taxon>
        <taxon>ecological metagenomes</taxon>
    </lineage>
</organism>
<accession>A0A382JZE5</accession>
<keyword evidence="1" id="KW-0349">Heme</keyword>
<protein>
    <recommendedName>
        <fullName evidence="4">Cytochrome c domain-containing protein</fullName>
    </recommendedName>
</protein>
<dbReference type="InterPro" id="IPR011989">
    <property type="entry name" value="ARM-like"/>
</dbReference>
<dbReference type="GO" id="GO:0020037">
    <property type="term" value="F:heme binding"/>
    <property type="evidence" value="ECO:0007669"/>
    <property type="project" value="InterPro"/>
</dbReference>
<dbReference type="Gene3D" id="1.10.760.10">
    <property type="entry name" value="Cytochrome c-like domain"/>
    <property type="match status" value="1"/>
</dbReference>
<dbReference type="PROSITE" id="PS51007">
    <property type="entry name" value="CYTC"/>
    <property type="match status" value="1"/>
</dbReference>
<evidence type="ECO:0000256" key="2">
    <source>
        <dbReference type="ARBA" id="ARBA00022723"/>
    </source>
</evidence>
<feature type="non-terminal residue" evidence="5">
    <location>
        <position position="1"/>
    </location>
</feature>
<evidence type="ECO:0000256" key="3">
    <source>
        <dbReference type="ARBA" id="ARBA00023004"/>
    </source>
</evidence>
<dbReference type="InterPro" id="IPR013427">
    <property type="entry name" value="Haem-bd_dom_put"/>
</dbReference>
<sequence length="432" mass="45548">GSGPLIELIGTAGGAPELAVLFNQLKRDGFDPVAHARVLASLAGAARLRNVRPTGDLSGVGKFLSSDDRAIREAAVQLVGEWKQTPHVPALLVIAAEGNRAAFDSLAKIRGPQAMRGLKKLAASSQPIATRQAAAHALGAINLKGSLAEVFAVLKDTKNFNTALELWRGLLGGRGAGKLLAGGVAGAGLPKPIVTAGIRAAREGGRDEKALVAALALSQNISLLTKQMTAAELKTLAARAMKEGDPFAGERVYRRSSLACTVCHAIGGAGGKVGPDFTSIGTSAPPDYLIESILYPNRKIKEGYHSVVVETKDNRSLVGVQVSESGTELVLRDAADKLVSIPRNQVKRKVNGQSLMPPALILSLTEKEQLDLYRFLAELGKAGPFDATKTGVARTWRLLPGTHRVEQYGIHKIVEADFEKKWSNHVLGAGNG</sequence>
<gene>
    <name evidence="5" type="ORF">METZ01_LOCUS268675</name>
</gene>
<evidence type="ECO:0000313" key="5">
    <source>
        <dbReference type="EMBL" id="SVC15821.1"/>
    </source>
</evidence>
<evidence type="ECO:0000256" key="1">
    <source>
        <dbReference type="ARBA" id="ARBA00022617"/>
    </source>
</evidence>
<dbReference type="Gene3D" id="1.25.10.10">
    <property type="entry name" value="Leucine-rich Repeat Variant"/>
    <property type="match status" value="1"/>
</dbReference>
<keyword evidence="3" id="KW-0408">Iron</keyword>
<dbReference type="InterPro" id="IPR016024">
    <property type="entry name" value="ARM-type_fold"/>
</dbReference>
<evidence type="ECO:0000259" key="4">
    <source>
        <dbReference type="PROSITE" id="PS51007"/>
    </source>
</evidence>
<dbReference type="EMBL" id="UINC01076549">
    <property type="protein sequence ID" value="SVC15821.1"/>
    <property type="molecule type" value="Genomic_DNA"/>
</dbReference>